<name>A0ABW0XX56_9ACTN</name>
<proteinExistence type="predicted"/>
<gene>
    <name evidence="1" type="ORF">ACFP2V_30635</name>
</gene>
<comment type="caution">
    <text evidence="1">The sequence shown here is derived from an EMBL/GenBank/DDBJ whole genome shotgun (WGS) entry which is preliminary data.</text>
</comment>
<dbReference type="RefSeq" id="WP_381218555.1">
    <property type="nucleotide sequence ID" value="NZ_JBHSPC010000107.1"/>
</dbReference>
<organism evidence="1 2">
    <name type="scientific">Streptomyces incanus</name>
    <dbReference type="NCBI Taxonomy" id="887453"/>
    <lineage>
        <taxon>Bacteria</taxon>
        <taxon>Bacillati</taxon>
        <taxon>Actinomycetota</taxon>
        <taxon>Actinomycetes</taxon>
        <taxon>Kitasatosporales</taxon>
        <taxon>Streptomycetaceae</taxon>
        <taxon>Streptomyces</taxon>
    </lineage>
</organism>
<dbReference type="Pfam" id="PF13602">
    <property type="entry name" value="ADH_zinc_N_2"/>
    <property type="match status" value="1"/>
</dbReference>
<dbReference type="EMBL" id="JBHSPC010000107">
    <property type="protein sequence ID" value="MFC5674274.1"/>
    <property type="molecule type" value="Genomic_DNA"/>
</dbReference>
<reference evidence="2" key="1">
    <citation type="journal article" date="2019" name="Int. J. Syst. Evol. Microbiol.">
        <title>The Global Catalogue of Microorganisms (GCM) 10K type strain sequencing project: providing services to taxonomists for standard genome sequencing and annotation.</title>
        <authorList>
            <consortium name="The Broad Institute Genomics Platform"/>
            <consortium name="The Broad Institute Genome Sequencing Center for Infectious Disease"/>
            <person name="Wu L."/>
            <person name="Ma J."/>
        </authorList>
    </citation>
    <scope>NUCLEOTIDE SEQUENCE [LARGE SCALE GENOMIC DNA]</scope>
    <source>
        <strain evidence="2">JCM 13852</strain>
    </source>
</reference>
<sequence>MRAIAELAEPGELRARVSTVLPLAQAAKAHALAKDGTPPARPS</sequence>
<keyword evidence="2" id="KW-1185">Reference proteome</keyword>
<evidence type="ECO:0000313" key="1">
    <source>
        <dbReference type="EMBL" id="MFC5674274.1"/>
    </source>
</evidence>
<evidence type="ECO:0000313" key="2">
    <source>
        <dbReference type="Proteomes" id="UP001596183"/>
    </source>
</evidence>
<dbReference type="Proteomes" id="UP001596183">
    <property type="component" value="Unassembled WGS sequence"/>
</dbReference>
<protein>
    <submittedName>
        <fullName evidence="1">Zinc-binding dehydrogenase</fullName>
    </submittedName>
</protein>
<accession>A0ABW0XX56</accession>